<reference evidence="2 3" key="1">
    <citation type="submission" date="2020-03" db="EMBL/GenBank/DDBJ databases">
        <title>Draft genome of Streptomyces sp. ventii, isolated from the Axial Seamount in the Pacific Ocean, and resequencing of the two type strains Streptomyces lonarensis strain NCL 716 and Streptomyces bohaiensis strain 11A07.</title>
        <authorList>
            <person name="Loughran R.M."/>
            <person name="Pfannmuller K.M."/>
            <person name="Wasson B.J."/>
            <person name="Deadmond M.C."/>
            <person name="Paddock B.E."/>
            <person name="Koyack M.J."/>
            <person name="Gallegos D.A."/>
            <person name="Mitchell E.A."/>
            <person name="Ushijima B."/>
            <person name="Saw J.H."/>
            <person name="Mcphail K.L."/>
            <person name="Videau P."/>
        </authorList>
    </citation>
    <scope>NUCLEOTIDE SEQUENCE [LARGE SCALE GENOMIC DNA]</scope>
    <source>
        <strain evidence="2 3">11A07</strain>
    </source>
</reference>
<dbReference type="RefSeq" id="WP_168086574.1">
    <property type="nucleotide sequence ID" value="NZ_BHZH01000349.1"/>
</dbReference>
<evidence type="ECO:0000256" key="1">
    <source>
        <dbReference type="SAM" id="MobiDB-lite"/>
    </source>
</evidence>
<comment type="caution">
    <text evidence="2">The sequence shown here is derived from an EMBL/GenBank/DDBJ whole genome shotgun (WGS) entry which is preliminary data.</text>
</comment>
<accession>A0ABX1CBP8</accession>
<dbReference type="EMBL" id="JAAVJC010000006">
    <property type="protein sequence ID" value="NJQ13744.1"/>
    <property type="molecule type" value="Genomic_DNA"/>
</dbReference>
<sequence length="337" mass="35653">MAAPHETRNCPVCREPWLVLADPTGLPDRWAELAAAAARFDGAAAVRRPPDPAAAPRPGEHPENEQDEHDAFFGVARSTDLSAAAFLLGGAHTHHLVAVHQERSGCGDPRDPGAPAAGWQCLVERATGAEPAVACPAGTTGTSEDGGDPVDCPRPHEHWRVGHQLFFVLIQGVVTGLRCFAGAAAGDTAGAVRALRLASDMCRHSAVAMTFAGGLSPADYEREVRPSMLPPAVRPGFSGFQTRDHALLVRTLRAVRPALGALGFDHPAVVELDGALQQVYAAHRWVCSRFDGARIPSLLMEVGGPQSAQRSGVAVVDELTERRLALVRAAGPRPDRH</sequence>
<name>A0ABX1CBP8_9ACTN</name>
<protein>
    <submittedName>
        <fullName evidence="2">Uncharacterized protein</fullName>
    </submittedName>
</protein>
<feature type="region of interest" description="Disordered" evidence="1">
    <location>
        <begin position="43"/>
        <end position="66"/>
    </location>
</feature>
<dbReference type="Proteomes" id="UP000727056">
    <property type="component" value="Unassembled WGS sequence"/>
</dbReference>
<gene>
    <name evidence="2" type="ORF">HCN52_01985</name>
</gene>
<proteinExistence type="predicted"/>
<evidence type="ECO:0000313" key="2">
    <source>
        <dbReference type="EMBL" id="NJQ13744.1"/>
    </source>
</evidence>
<evidence type="ECO:0000313" key="3">
    <source>
        <dbReference type="Proteomes" id="UP000727056"/>
    </source>
</evidence>
<organism evidence="2 3">
    <name type="scientific">Streptomyces bohaiensis</name>
    <dbReference type="NCBI Taxonomy" id="1431344"/>
    <lineage>
        <taxon>Bacteria</taxon>
        <taxon>Bacillati</taxon>
        <taxon>Actinomycetota</taxon>
        <taxon>Actinomycetes</taxon>
        <taxon>Kitasatosporales</taxon>
        <taxon>Streptomycetaceae</taxon>
        <taxon>Streptomyces</taxon>
    </lineage>
</organism>
<keyword evidence="3" id="KW-1185">Reference proteome</keyword>